<evidence type="ECO:0000256" key="1">
    <source>
        <dbReference type="ARBA" id="ARBA00022553"/>
    </source>
</evidence>
<accession>A0AAW4GPS7</accession>
<gene>
    <name evidence="6" type="ORF">JJW18_20490</name>
    <name evidence="7" type="ORF">JJW19_21145</name>
</gene>
<name>A0AAW4GPS7_9GAMM</name>
<dbReference type="SUPFAM" id="SSF52172">
    <property type="entry name" value="CheY-like"/>
    <property type="match status" value="1"/>
</dbReference>
<proteinExistence type="predicted"/>
<dbReference type="PANTHER" id="PTHR43214">
    <property type="entry name" value="TWO-COMPONENT RESPONSE REGULATOR"/>
    <property type="match status" value="1"/>
</dbReference>
<feature type="domain" description="Response regulatory" evidence="5">
    <location>
        <begin position="4"/>
        <end position="124"/>
    </location>
</feature>
<dbReference type="InterPro" id="IPR058245">
    <property type="entry name" value="NreC/VraR/RcsB-like_REC"/>
</dbReference>
<dbReference type="Pfam" id="PF00072">
    <property type="entry name" value="Response_reg"/>
    <property type="match status" value="1"/>
</dbReference>
<dbReference type="GO" id="GO:0003677">
    <property type="term" value="F:DNA binding"/>
    <property type="evidence" value="ECO:0007669"/>
    <property type="project" value="UniProtKB-KW"/>
</dbReference>
<dbReference type="CDD" id="cd06170">
    <property type="entry name" value="LuxR_C_like"/>
    <property type="match status" value="1"/>
</dbReference>
<dbReference type="GO" id="GO:0006355">
    <property type="term" value="P:regulation of DNA-templated transcription"/>
    <property type="evidence" value="ECO:0007669"/>
    <property type="project" value="InterPro"/>
</dbReference>
<keyword evidence="1 3" id="KW-0597">Phosphoprotein</keyword>
<evidence type="ECO:0000256" key="3">
    <source>
        <dbReference type="PROSITE-ProRule" id="PRU00169"/>
    </source>
</evidence>
<organism evidence="6 9">
    <name type="scientific">Stenotrophomonas lactitubi</name>
    <dbReference type="NCBI Taxonomy" id="2045214"/>
    <lineage>
        <taxon>Bacteria</taxon>
        <taxon>Pseudomonadati</taxon>
        <taxon>Pseudomonadota</taxon>
        <taxon>Gammaproteobacteria</taxon>
        <taxon>Lysobacterales</taxon>
        <taxon>Lysobacteraceae</taxon>
        <taxon>Stenotrophomonas</taxon>
    </lineage>
</organism>
<feature type="domain" description="HTH luxR-type" evidence="4">
    <location>
        <begin position="145"/>
        <end position="210"/>
    </location>
</feature>
<dbReference type="InterPro" id="IPR011006">
    <property type="entry name" value="CheY-like_superfamily"/>
</dbReference>
<dbReference type="PROSITE" id="PS50043">
    <property type="entry name" value="HTH_LUXR_2"/>
    <property type="match status" value="1"/>
</dbReference>
<protein>
    <submittedName>
        <fullName evidence="6">Response regulator transcription factor</fullName>
    </submittedName>
</protein>
<dbReference type="InterPro" id="IPR039420">
    <property type="entry name" value="WalR-like"/>
</dbReference>
<dbReference type="CDD" id="cd17535">
    <property type="entry name" value="REC_NarL-like"/>
    <property type="match status" value="1"/>
</dbReference>
<dbReference type="SMART" id="SM00421">
    <property type="entry name" value="HTH_LUXR"/>
    <property type="match status" value="1"/>
</dbReference>
<dbReference type="AlphaFoldDB" id="A0AAW4GPS7"/>
<dbReference type="Gene3D" id="3.40.50.2300">
    <property type="match status" value="1"/>
</dbReference>
<dbReference type="PANTHER" id="PTHR43214:SF17">
    <property type="entry name" value="TRANSCRIPTIONAL REGULATORY PROTEIN RCSB"/>
    <property type="match status" value="1"/>
</dbReference>
<dbReference type="PROSITE" id="PS50110">
    <property type="entry name" value="RESPONSE_REGULATORY"/>
    <property type="match status" value="1"/>
</dbReference>
<comment type="caution">
    <text evidence="6">The sequence shown here is derived from an EMBL/GenBank/DDBJ whole genome shotgun (WGS) entry which is preliminary data.</text>
</comment>
<evidence type="ECO:0000313" key="6">
    <source>
        <dbReference type="EMBL" id="MBM9915860.1"/>
    </source>
</evidence>
<sequence length="213" mass="22584">MTTRILIADDHPIVLAGIRDVLAGELDLDVVGEAADPATLIELMTSTLPHAVITDYSMPGGDSFGDGIKLISFLRRSFPDVRLLVLTMVSNPSLVAAMYAAGASGVVLKSHGLGSLVQALRTVLADRVYRPPGLLPVAAAEPADAEAVLARLSPRELEVIRLFTGGMSVGDIARQLQRSAKTVSTQKINAMRKLGVDSDQALIEYCLQSSMFG</sequence>
<dbReference type="GO" id="GO:0000160">
    <property type="term" value="P:phosphorelay signal transduction system"/>
    <property type="evidence" value="ECO:0007669"/>
    <property type="project" value="InterPro"/>
</dbReference>
<evidence type="ECO:0000313" key="9">
    <source>
        <dbReference type="Proteomes" id="UP000784064"/>
    </source>
</evidence>
<dbReference type="EMBL" id="JAFFTB010000044">
    <property type="protein sequence ID" value="MBM9940648.1"/>
    <property type="molecule type" value="Genomic_DNA"/>
</dbReference>
<feature type="modified residue" description="4-aspartylphosphate" evidence="3">
    <location>
        <position position="55"/>
    </location>
</feature>
<dbReference type="SMART" id="SM00448">
    <property type="entry name" value="REC"/>
    <property type="match status" value="1"/>
</dbReference>
<dbReference type="PROSITE" id="PS00622">
    <property type="entry name" value="HTH_LUXR_1"/>
    <property type="match status" value="1"/>
</dbReference>
<reference evidence="6" key="2">
    <citation type="submission" date="2021-01" db="EMBL/GenBank/DDBJ databases">
        <authorList>
            <person name="Yu Y."/>
        </authorList>
    </citation>
    <scope>NUCLEOTIDE SEQUENCE</scope>
    <source>
        <strain evidence="6">As-5</strain>
        <strain evidence="7">As-6</strain>
    </source>
</reference>
<keyword evidence="8" id="KW-1185">Reference proteome</keyword>
<evidence type="ECO:0000259" key="4">
    <source>
        <dbReference type="PROSITE" id="PS50043"/>
    </source>
</evidence>
<dbReference type="Proteomes" id="UP000784064">
    <property type="component" value="Unassembled WGS sequence"/>
</dbReference>
<dbReference type="Proteomes" id="UP000749453">
    <property type="component" value="Unassembled WGS sequence"/>
</dbReference>
<dbReference type="PRINTS" id="PR00038">
    <property type="entry name" value="HTHLUXR"/>
</dbReference>
<dbReference type="InterPro" id="IPR000792">
    <property type="entry name" value="Tscrpt_reg_LuxR_C"/>
</dbReference>
<dbReference type="SUPFAM" id="SSF46894">
    <property type="entry name" value="C-terminal effector domain of the bipartite response regulators"/>
    <property type="match status" value="1"/>
</dbReference>
<evidence type="ECO:0000259" key="5">
    <source>
        <dbReference type="PROSITE" id="PS50110"/>
    </source>
</evidence>
<dbReference type="InterPro" id="IPR001789">
    <property type="entry name" value="Sig_transdc_resp-reg_receiver"/>
</dbReference>
<evidence type="ECO:0000313" key="7">
    <source>
        <dbReference type="EMBL" id="MBM9940648.1"/>
    </source>
</evidence>
<dbReference type="Pfam" id="PF00196">
    <property type="entry name" value="GerE"/>
    <property type="match status" value="1"/>
</dbReference>
<dbReference type="EMBL" id="JAFFTA010000043">
    <property type="protein sequence ID" value="MBM9915860.1"/>
    <property type="molecule type" value="Genomic_DNA"/>
</dbReference>
<dbReference type="RefSeq" id="WP_205404585.1">
    <property type="nucleotide sequence ID" value="NZ_DAMBTC010000042.1"/>
</dbReference>
<reference evidence="8" key="1">
    <citation type="submission" date="2021-01" db="EMBL/GenBank/DDBJ databases">
        <title>Stenotrophomonas maltophilia.</title>
        <authorList>
            <person name="Yu Y."/>
        </authorList>
    </citation>
    <scope>NUCLEOTIDE SEQUENCE [LARGE SCALE GENOMIC DNA]</scope>
    <source>
        <strain evidence="8">As-6</strain>
    </source>
</reference>
<keyword evidence="2" id="KW-0238">DNA-binding</keyword>
<evidence type="ECO:0000256" key="2">
    <source>
        <dbReference type="ARBA" id="ARBA00023125"/>
    </source>
</evidence>
<dbReference type="InterPro" id="IPR016032">
    <property type="entry name" value="Sig_transdc_resp-reg_C-effctor"/>
</dbReference>
<evidence type="ECO:0000313" key="8">
    <source>
        <dbReference type="Proteomes" id="UP000749453"/>
    </source>
</evidence>